<reference evidence="2" key="1">
    <citation type="submission" date="2018-11" db="EMBL/GenBank/DDBJ databases">
        <authorList>
            <person name="Alioto T."/>
            <person name="Alioto T."/>
        </authorList>
    </citation>
    <scope>NUCLEOTIDE SEQUENCE</scope>
</reference>
<comment type="caution">
    <text evidence="2">The sequence shown here is derived from an EMBL/GenBank/DDBJ whole genome shotgun (WGS) entry which is preliminary data.</text>
</comment>
<dbReference type="InterPro" id="IPR046906">
    <property type="entry name" value="Mab-21_HhH/H2TH-like"/>
</dbReference>
<evidence type="ECO:0000259" key="1">
    <source>
        <dbReference type="Pfam" id="PF20266"/>
    </source>
</evidence>
<feature type="domain" description="Mab-21-like HhH/H2TH-like" evidence="1">
    <location>
        <begin position="692"/>
        <end position="769"/>
    </location>
</feature>
<dbReference type="OrthoDB" id="6132741at2759"/>
<sequence>MLQYLGEIEDQTSATSSAPALEVILNKMPTRFKDLHDVLGRIIGTNQESQTTEITQFYRCSIDIYRFLYTIFGSIKRVKATRTLYKVLDDCTKISPMYTNISSGGQGEGLNIPNGDYDLMTVLEQIKVKLDCSVIEEDQPILLFDNQYSYPGFAHLKIGQNRFSEELFTSWGEYTIYGPLISNHRFKNYFMSRYQDHDCKIHGPCISDLPETVDHLFCFRAMLWPDVAESWLTRNKSSIWPPTDVMLNSVSHGILIVPIGSKFGSSEDCSFEWRISFSLQERDLIHSFNYVQLLCLTVLKYFKKDVLKETFLCSYFIKTTLFWLCEELNENMWNPENFVQCIHELQRRLLYWMSFEEFIKGASDVCYRPFNKFIVSRNAYAEDDVEENGPAEKKYSRIQNFYGEVRNKTFKSKSTSYFDRFLNNLPKQFEDICHDLRNVKRVIQESQTIDVNQLYRHSRNIHDFLFMEFGSEYRVKATRTFYKVLDDSTKISPVYTNISSGSQGEGLNVPDGDYDLMTILEQIKVKHDSSTIEEDSPILLFNNQNSYPGFAHLKIGQNRFSKELLASWGENTFYGPLISNNRFKNYFVSRYRDNDCMLHGPCISDSRGAVDHLFCFRSLIWPDVAESWLIRKRSSTWPPTDVMLNSVSQGILLVPIGSKFGSTEDCSFEWRISFSLQERDLIHSFNYVQVLCYTICKYLKRDLMGESRLCSYFIKTAIFWLSEELDQNMWTPENFVQCIHEIQRRLLYWVRYGYCPHYFIVENNLFEGLLPLERKLIEVALHNLFPLLLQSIFYQKPKLHFTDPNDFKEINTPFIEGSKSIFILLKVVRASLSWCTLKQSRSIVHKALFRLLHNKPSYFTKDLYMLFFCYANQIFPQNQRISCHTENKRMYSSYKQCLTHFLIGTKVDVMNGWLLLASYFYRMDKPLYTLKITEIILAKPREDKMLIADGYHEGVMLTYLEQVAATKWDQKLSFMTCMKIHCVDMLYIIPWSILNLEELLPDAYFTVSTIPPVIYAHLLRFVCYNADGNISLREREISEIIKTCRNNCFLGDWKGRATAYAMLANIYKSINNDQSADYWKSHFFRFYREHPKR</sequence>
<dbReference type="AlphaFoldDB" id="A0A8B6ES53"/>
<protein>
    <recommendedName>
        <fullName evidence="1">Mab-21-like HhH/H2TH-like domain-containing protein</fullName>
    </recommendedName>
</protein>
<name>A0A8B6ES53_MYTGA</name>
<dbReference type="PANTHER" id="PTHR10656">
    <property type="entry name" value="CELL FATE DETERMINING PROTEIN MAB21-RELATED"/>
    <property type="match status" value="1"/>
</dbReference>
<dbReference type="InterPro" id="IPR024810">
    <property type="entry name" value="MAB21L/cGLR"/>
</dbReference>
<dbReference type="Proteomes" id="UP000596742">
    <property type="component" value="Unassembled WGS sequence"/>
</dbReference>
<evidence type="ECO:0000313" key="3">
    <source>
        <dbReference type="Proteomes" id="UP000596742"/>
    </source>
</evidence>
<keyword evidence="3" id="KW-1185">Reference proteome</keyword>
<feature type="domain" description="Mab-21-like HhH/H2TH-like" evidence="1">
    <location>
        <begin position="295"/>
        <end position="350"/>
    </location>
</feature>
<gene>
    <name evidence="2" type="ORF">MGAL_10B081258</name>
</gene>
<proteinExistence type="predicted"/>
<evidence type="ECO:0000313" key="2">
    <source>
        <dbReference type="EMBL" id="VDI38096.1"/>
    </source>
</evidence>
<dbReference type="Gene3D" id="1.10.1410.40">
    <property type="match status" value="2"/>
</dbReference>
<dbReference type="SMART" id="SM01265">
    <property type="entry name" value="Mab-21"/>
    <property type="match status" value="2"/>
</dbReference>
<dbReference type="EMBL" id="UYJE01005538">
    <property type="protein sequence ID" value="VDI38096.1"/>
    <property type="molecule type" value="Genomic_DNA"/>
</dbReference>
<accession>A0A8B6ES53</accession>
<dbReference type="Pfam" id="PF20266">
    <property type="entry name" value="Mab-21_C"/>
    <property type="match status" value="2"/>
</dbReference>
<dbReference type="PANTHER" id="PTHR10656:SF69">
    <property type="entry name" value="MAB-21-LIKE HHH_H2TH-LIKE DOMAIN-CONTAINING PROTEIN"/>
    <property type="match status" value="1"/>
</dbReference>
<organism evidence="2 3">
    <name type="scientific">Mytilus galloprovincialis</name>
    <name type="common">Mediterranean mussel</name>
    <dbReference type="NCBI Taxonomy" id="29158"/>
    <lineage>
        <taxon>Eukaryota</taxon>
        <taxon>Metazoa</taxon>
        <taxon>Spiralia</taxon>
        <taxon>Lophotrochozoa</taxon>
        <taxon>Mollusca</taxon>
        <taxon>Bivalvia</taxon>
        <taxon>Autobranchia</taxon>
        <taxon>Pteriomorphia</taxon>
        <taxon>Mytilida</taxon>
        <taxon>Mytiloidea</taxon>
        <taxon>Mytilidae</taxon>
        <taxon>Mytilinae</taxon>
        <taxon>Mytilus</taxon>
    </lineage>
</organism>